<protein>
    <submittedName>
        <fullName evidence="2">Uncharacterized protein</fullName>
    </submittedName>
</protein>
<comment type="caution">
    <text evidence="2">The sequence shown here is derived from an EMBL/GenBank/DDBJ whole genome shotgun (WGS) entry which is preliminary data.</text>
</comment>
<dbReference type="AlphaFoldDB" id="A0A8J2L0A9"/>
<reference evidence="2" key="1">
    <citation type="submission" date="2021-06" db="EMBL/GenBank/DDBJ databases">
        <authorList>
            <person name="Hodson N. C."/>
            <person name="Mongue J. A."/>
            <person name="Jaron S. K."/>
        </authorList>
    </citation>
    <scope>NUCLEOTIDE SEQUENCE</scope>
</reference>
<accession>A0A8J2L0A9</accession>
<keyword evidence="3" id="KW-1185">Reference proteome</keyword>
<feature type="non-terminal residue" evidence="2">
    <location>
        <position position="1"/>
    </location>
</feature>
<dbReference type="EMBL" id="CAJVCH010534238">
    <property type="protein sequence ID" value="CAG7824851.1"/>
    <property type="molecule type" value="Genomic_DNA"/>
</dbReference>
<gene>
    <name evidence="2" type="ORF">AFUS01_LOCUS34987</name>
</gene>
<dbReference type="Proteomes" id="UP000708208">
    <property type="component" value="Unassembled WGS sequence"/>
</dbReference>
<organism evidence="2 3">
    <name type="scientific">Allacma fusca</name>
    <dbReference type="NCBI Taxonomy" id="39272"/>
    <lineage>
        <taxon>Eukaryota</taxon>
        <taxon>Metazoa</taxon>
        <taxon>Ecdysozoa</taxon>
        <taxon>Arthropoda</taxon>
        <taxon>Hexapoda</taxon>
        <taxon>Collembola</taxon>
        <taxon>Symphypleona</taxon>
        <taxon>Sminthuridae</taxon>
        <taxon>Allacma</taxon>
    </lineage>
</organism>
<proteinExistence type="predicted"/>
<sequence>RNSPQFQPTDRTKRPNFWNGGEE</sequence>
<evidence type="ECO:0000313" key="2">
    <source>
        <dbReference type="EMBL" id="CAG7824851.1"/>
    </source>
</evidence>
<feature type="region of interest" description="Disordered" evidence="1">
    <location>
        <begin position="1"/>
        <end position="23"/>
    </location>
</feature>
<evidence type="ECO:0000313" key="3">
    <source>
        <dbReference type="Proteomes" id="UP000708208"/>
    </source>
</evidence>
<name>A0A8J2L0A9_9HEXA</name>
<evidence type="ECO:0000256" key="1">
    <source>
        <dbReference type="SAM" id="MobiDB-lite"/>
    </source>
</evidence>